<feature type="region of interest" description="Disordered" evidence="1">
    <location>
        <begin position="1"/>
        <end position="44"/>
    </location>
</feature>
<evidence type="ECO:0000313" key="2">
    <source>
        <dbReference type="EMBL" id="KYD10584.1"/>
    </source>
</evidence>
<proteinExistence type="predicted"/>
<name>A0A150LE92_9BACI</name>
<sequence>MSGAAGEFSRINLGKTRKETGLRQAVPRRKVRGRRTKWAKGTDKPYGSVEVRISAHISAGQASG</sequence>
<dbReference type="AlphaFoldDB" id="A0A150LE92"/>
<dbReference type="Proteomes" id="UP000075683">
    <property type="component" value="Unassembled WGS sequence"/>
</dbReference>
<evidence type="ECO:0000256" key="1">
    <source>
        <dbReference type="SAM" id="MobiDB-lite"/>
    </source>
</evidence>
<feature type="compositionally biased region" description="Basic residues" evidence="1">
    <location>
        <begin position="26"/>
        <end position="38"/>
    </location>
</feature>
<dbReference type="STRING" id="301148.B4135_3385"/>
<dbReference type="EMBL" id="LQYT01000117">
    <property type="protein sequence ID" value="KYD10584.1"/>
    <property type="molecule type" value="Genomic_DNA"/>
</dbReference>
<protein>
    <submittedName>
        <fullName evidence="2">Uncharacterized protein</fullName>
    </submittedName>
</protein>
<evidence type="ECO:0000313" key="3">
    <source>
        <dbReference type="Proteomes" id="UP000075683"/>
    </source>
</evidence>
<organism evidence="2 3">
    <name type="scientific">Caldibacillus debilis</name>
    <dbReference type="NCBI Taxonomy" id="301148"/>
    <lineage>
        <taxon>Bacteria</taxon>
        <taxon>Bacillati</taxon>
        <taxon>Bacillota</taxon>
        <taxon>Bacilli</taxon>
        <taxon>Bacillales</taxon>
        <taxon>Bacillaceae</taxon>
        <taxon>Caldibacillus</taxon>
    </lineage>
</organism>
<gene>
    <name evidence="2" type="ORF">B4135_3385</name>
</gene>
<comment type="caution">
    <text evidence="2">The sequence shown here is derived from an EMBL/GenBank/DDBJ whole genome shotgun (WGS) entry which is preliminary data.</text>
</comment>
<accession>A0A150LE92</accession>
<reference evidence="2 3" key="1">
    <citation type="submission" date="2016-01" db="EMBL/GenBank/DDBJ databases">
        <title>Draft Genome Sequences of Seven Thermophilic Sporeformers Isolated from Foods.</title>
        <authorList>
            <person name="Berendsen E.M."/>
            <person name="Wells-Bennik M.H."/>
            <person name="Krawcyk A.O."/>
            <person name="De Jong A."/>
            <person name="Holsappel S."/>
            <person name="Eijlander R.T."/>
            <person name="Kuipers O.P."/>
        </authorList>
    </citation>
    <scope>NUCLEOTIDE SEQUENCE [LARGE SCALE GENOMIC DNA]</scope>
    <source>
        <strain evidence="2 3">B4135</strain>
    </source>
</reference>